<dbReference type="EMBL" id="JADKMY010000002">
    <property type="protein sequence ID" value="MBF4553771.1"/>
    <property type="molecule type" value="Genomic_DNA"/>
</dbReference>
<dbReference type="InterPro" id="IPR023772">
    <property type="entry name" value="DNA-bd_HTH_TetR-type_CS"/>
</dbReference>
<dbReference type="PANTHER" id="PTHR30055:SF234">
    <property type="entry name" value="HTH-TYPE TRANSCRIPTIONAL REGULATOR BETI"/>
    <property type="match status" value="1"/>
</dbReference>
<keyword evidence="3" id="KW-0804">Transcription</keyword>
<name>A0ABR9ZK02_9CORY</name>
<evidence type="ECO:0000256" key="4">
    <source>
        <dbReference type="PROSITE-ProRule" id="PRU00335"/>
    </source>
</evidence>
<dbReference type="PRINTS" id="PR00455">
    <property type="entry name" value="HTHTETR"/>
</dbReference>
<dbReference type="RefSeq" id="WP_194556672.1">
    <property type="nucleotide sequence ID" value="NZ_JADKMY010000002.1"/>
</dbReference>
<dbReference type="SUPFAM" id="SSF46689">
    <property type="entry name" value="Homeodomain-like"/>
    <property type="match status" value="1"/>
</dbReference>
<evidence type="ECO:0000313" key="7">
    <source>
        <dbReference type="Proteomes" id="UP000635902"/>
    </source>
</evidence>
<evidence type="ECO:0000256" key="3">
    <source>
        <dbReference type="ARBA" id="ARBA00023163"/>
    </source>
</evidence>
<keyword evidence="1" id="KW-0805">Transcription regulation</keyword>
<gene>
    <name evidence="6" type="ORF">IRY30_06725</name>
</gene>
<protein>
    <submittedName>
        <fullName evidence="6">Helix-turn-helix transcriptional regulator</fullName>
    </submittedName>
</protein>
<dbReference type="PROSITE" id="PS01081">
    <property type="entry name" value="HTH_TETR_1"/>
    <property type="match status" value="1"/>
</dbReference>
<evidence type="ECO:0000256" key="2">
    <source>
        <dbReference type="ARBA" id="ARBA00023125"/>
    </source>
</evidence>
<dbReference type="PROSITE" id="PS50977">
    <property type="entry name" value="HTH_TETR_2"/>
    <property type="match status" value="1"/>
</dbReference>
<organism evidence="6 7">
    <name type="scientific">Corynebacterium suicordis DSM 45110</name>
    <dbReference type="NCBI Taxonomy" id="1121369"/>
    <lineage>
        <taxon>Bacteria</taxon>
        <taxon>Bacillati</taxon>
        <taxon>Actinomycetota</taxon>
        <taxon>Actinomycetes</taxon>
        <taxon>Mycobacteriales</taxon>
        <taxon>Corynebacteriaceae</taxon>
        <taxon>Corynebacterium</taxon>
    </lineage>
</organism>
<evidence type="ECO:0000256" key="1">
    <source>
        <dbReference type="ARBA" id="ARBA00023015"/>
    </source>
</evidence>
<proteinExistence type="predicted"/>
<dbReference type="InterPro" id="IPR050109">
    <property type="entry name" value="HTH-type_TetR-like_transc_reg"/>
</dbReference>
<evidence type="ECO:0000313" key="6">
    <source>
        <dbReference type="EMBL" id="MBF4553771.1"/>
    </source>
</evidence>
<dbReference type="InterPro" id="IPR001647">
    <property type="entry name" value="HTH_TetR"/>
</dbReference>
<sequence length="187" mass="20317">MQLNPNTILAQALEILRDYGLADLTMRRIARSLDVAPGALYWHFSSKQALLGAIADHLLLDIPAIAPREETGLSPSAQMDQLQWDQLVELCVDIYQALTSLRDGAEITLAAMASGTLDRDVRAELEALAGTRGAVCFHFLLGAAMDVQAQQAVAAALGNSEDSTDFPTPEPQKIREQVELILEPLRP</sequence>
<dbReference type="InterPro" id="IPR009057">
    <property type="entry name" value="Homeodomain-like_sf"/>
</dbReference>
<keyword evidence="7" id="KW-1185">Reference proteome</keyword>
<dbReference type="Pfam" id="PF00440">
    <property type="entry name" value="TetR_N"/>
    <property type="match status" value="1"/>
</dbReference>
<feature type="DNA-binding region" description="H-T-H motif" evidence="4">
    <location>
        <begin position="25"/>
        <end position="44"/>
    </location>
</feature>
<comment type="caution">
    <text evidence="6">The sequence shown here is derived from an EMBL/GenBank/DDBJ whole genome shotgun (WGS) entry which is preliminary data.</text>
</comment>
<reference evidence="6 7" key="1">
    <citation type="submission" date="2020-10" db="EMBL/GenBank/DDBJ databases">
        <title>Novel species in genus Corynebacterium.</title>
        <authorList>
            <person name="Zhang G."/>
        </authorList>
    </citation>
    <scope>NUCLEOTIDE SEQUENCE [LARGE SCALE GENOMIC DNA]</scope>
    <source>
        <strain evidence="6 7">DSM 45110</strain>
    </source>
</reference>
<dbReference type="Gene3D" id="1.10.357.10">
    <property type="entry name" value="Tetracycline Repressor, domain 2"/>
    <property type="match status" value="1"/>
</dbReference>
<dbReference type="PANTHER" id="PTHR30055">
    <property type="entry name" value="HTH-TYPE TRANSCRIPTIONAL REGULATOR RUTR"/>
    <property type="match status" value="1"/>
</dbReference>
<accession>A0ABR9ZK02</accession>
<evidence type="ECO:0000259" key="5">
    <source>
        <dbReference type="PROSITE" id="PS50977"/>
    </source>
</evidence>
<feature type="domain" description="HTH tetR-type" evidence="5">
    <location>
        <begin position="2"/>
        <end position="62"/>
    </location>
</feature>
<keyword evidence="2 4" id="KW-0238">DNA-binding</keyword>
<dbReference type="Proteomes" id="UP000635902">
    <property type="component" value="Unassembled WGS sequence"/>
</dbReference>